<dbReference type="InterPro" id="IPR011993">
    <property type="entry name" value="PH-like_dom_sf"/>
</dbReference>
<accession>A0AAD5K012</accession>
<dbReference type="SUPFAM" id="SSF50729">
    <property type="entry name" value="PH domain-like"/>
    <property type="match status" value="1"/>
</dbReference>
<keyword evidence="7" id="KW-0446">Lipid-binding</keyword>
<dbReference type="PROSITE" id="PS51847">
    <property type="entry name" value="SMP"/>
    <property type="match status" value="1"/>
</dbReference>
<dbReference type="GO" id="GO:0005789">
    <property type="term" value="C:endoplasmic reticulum membrane"/>
    <property type="evidence" value="ECO:0007669"/>
    <property type="project" value="UniProtKB-SubCell"/>
</dbReference>
<keyword evidence="5" id="KW-1133">Transmembrane helix</keyword>
<keyword evidence="4" id="KW-0256">Endoplasmic reticulum</keyword>
<feature type="region of interest" description="Disordered" evidence="9">
    <location>
        <begin position="514"/>
        <end position="669"/>
    </location>
</feature>
<protein>
    <submittedName>
        <fullName evidence="11">Integral membrane protein conserved region-domain-containing protein</fullName>
    </submittedName>
</protein>
<dbReference type="GO" id="GO:0032865">
    <property type="term" value="C:ERMES complex"/>
    <property type="evidence" value="ECO:0007669"/>
    <property type="project" value="TreeGrafter"/>
</dbReference>
<keyword evidence="8" id="KW-0472">Membrane</keyword>
<evidence type="ECO:0000256" key="8">
    <source>
        <dbReference type="ARBA" id="ARBA00023136"/>
    </source>
</evidence>
<comment type="caution">
    <text evidence="11">The sequence shown here is derived from an EMBL/GenBank/DDBJ whole genome shotgun (WGS) entry which is preliminary data.</text>
</comment>
<evidence type="ECO:0000256" key="9">
    <source>
        <dbReference type="SAM" id="MobiDB-lite"/>
    </source>
</evidence>
<feature type="compositionally biased region" description="Polar residues" evidence="9">
    <location>
        <begin position="595"/>
        <end position="609"/>
    </location>
</feature>
<dbReference type="GO" id="GO:1990456">
    <property type="term" value="P:mitochondrion-endoplasmic reticulum membrane tethering"/>
    <property type="evidence" value="ECO:0007669"/>
    <property type="project" value="TreeGrafter"/>
</dbReference>
<dbReference type="CDD" id="cd21675">
    <property type="entry name" value="SMP_TEX2"/>
    <property type="match status" value="1"/>
</dbReference>
<feature type="compositionally biased region" description="Low complexity" evidence="9">
    <location>
        <begin position="683"/>
        <end position="712"/>
    </location>
</feature>
<dbReference type="EMBL" id="JAIXMP010000037">
    <property type="protein sequence ID" value="KAI9248847.1"/>
    <property type="molecule type" value="Genomic_DNA"/>
</dbReference>
<keyword evidence="12" id="KW-1185">Reference proteome</keyword>
<evidence type="ECO:0000313" key="11">
    <source>
        <dbReference type="EMBL" id="KAI9248847.1"/>
    </source>
</evidence>
<dbReference type="Gene3D" id="2.30.29.30">
    <property type="entry name" value="Pleckstrin-homology domain (PH domain)/Phosphotyrosine-binding domain (PTB)"/>
    <property type="match status" value="1"/>
</dbReference>
<dbReference type="Proteomes" id="UP001209540">
    <property type="component" value="Unassembled WGS sequence"/>
</dbReference>
<evidence type="ECO:0000259" key="10">
    <source>
        <dbReference type="PROSITE" id="PS51847"/>
    </source>
</evidence>
<feature type="compositionally biased region" description="Low complexity" evidence="9">
    <location>
        <begin position="91"/>
        <end position="122"/>
    </location>
</feature>
<dbReference type="GO" id="GO:0008289">
    <property type="term" value="F:lipid binding"/>
    <property type="evidence" value="ECO:0007669"/>
    <property type="project" value="UniProtKB-KW"/>
</dbReference>
<evidence type="ECO:0000256" key="3">
    <source>
        <dbReference type="ARBA" id="ARBA00022692"/>
    </source>
</evidence>
<dbReference type="AlphaFoldDB" id="A0AAD5K012"/>
<feature type="region of interest" description="Disordered" evidence="9">
    <location>
        <begin position="683"/>
        <end position="726"/>
    </location>
</feature>
<feature type="region of interest" description="Disordered" evidence="9">
    <location>
        <begin position="88"/>
        <end position="122"/>
    </location>
</feature>
<evidence type="ECO:0000256" key="5">
    <source>
        <dbReference type="ARBA" id="ARBA00022989"/>
    </source>
</evidence>
<dbReference type="GO" id="GO:0015914">
    <property type="term" value="P:phospholipid transport"/>
    <property type="evidence" value="ECO:0007669"/>
    <property type="project" value="TreeGrafter"/>
</dbReference>
<name>A0AAD5K012_9FUNG</name>
<dbReference type="InterPro" id="IPR031468">
    <property type="entry name" value="SMP_LBD"/>
</dbReference>
<evidence type="ECO:0000256" key="1">
    <source>
        <dbReference type="ARBA" id="ARBA00004586"/>
    </source>
</evidence>
<feature type="compositionally biased region" description="Low complexity" evidence="9">
    <location>
        <begin position="514"/>
        <end position="542"/>
    </location>
</feature>
<evidence type="ECO:0000313" key="12">
    <source>
        <dbReference type="Proteomes" id="UP001209540"/>
    </source>
</evidence>
<keyword evidence="6" id="KW-0445">Lipid transport</keyword>
<gene>
    <name evidence="11" type="ORF">BDA99DRAFT_575937</name>
</gene>
<comment type="subcellular location">
    <subcellularLocation>
        <location evidence="1">Endoplasmic reticulum membrane</location>
    </subcellularLocation>
</comment>
<dbReference type="Pfam" id="PF00169">
    <property type="entry name" value="PH"/>
    <property type="match status" value="1"/>
</dbReference>
<evidence type="ECO:0000256" key="4">
    <source>
        <dbReference type="ARBA" id="ARBA00022824"/>
    </source>
</evidence>
<dbReference type="InterPro" id="IPR001849">
    <property type="entry name" value="PH_domain"/>
</dbReference>
<feature type="domain" description="SMP-LTD" evidence="10">
    <location>
        <begin position="310"/>
        <end position="503"/>
    </location>
</feature>
<keyword evidence="3" id="KW-0812">Transmembrane</keyword>
<dbReference type="PANTHER" id="PTHR13466:SF19">
    <property type="entry name" value="NUCLEUS-VACUOLE JUNCTION PROTEIN 2"/>
    <property type="match status" value="1"/>
</dbReference>
<reference evidence="11" key="2">
    <citation type="submission" date="2023-02" db="EMBL/GenBank/DDBJ databases">
        <authorList>
            <consortium name="DOE Joint Genome Institute"/>
            <person name="Mondo S.J."/>
            <person name="Chang Y."/>
            <person name="Wang Y."/>
            <person name="Ahrendt S."/>
            <person name="Andreopoulos W."/>
            <person name="Barry K."/>
            <person name="Beard J."/>
            <person name="Benny G.L."/>
            <person name="Blankenship S."/>
            <person name="Bonito G."/>
            <person name="Cuomo C."/>
            <person name="Desiro A."/>
            <person name="Gervers K.A."/>
            <person name="Hundley H."/>
            <person name="Kuo A."/>
            <person name="LaButti K."/>
            <person name="Lang B.F."/>
            <person name="Lipzen A."/>
            <person name="O'Donnell K."/>
            <person name="Pangilinan J."/>
            <person name="Reynolds N."/>
            <person name="Sandor L."/>
            <person name="Smith M.W."/>
            <person name="Tsang A."/>
            <person name="Grigoriev I.V."/>
            <person name="Stajich J.E."/>
            <person name="Spatafora J.W."/>
        </authorList>
    </citation>
    <scope>NUCLEOTIDE SEQUENCE</scope>
    <source>
        <strain evidence="11">RSA 2281</strain>
    </source>
</reference>
<feature type="compositionally biased region" description="Basic and acidic residues" evidence="9">
    <location>
        <begin position="558"/>
        <end position="567"/>
    </location>
</feature>
<sequence length="863" mass="96581">MQDETCESLKRNHHYTNKNTRFEIIVTYHYLTGTSYKNPKKFFISFHFVGRESGITFIPVIVLILYIVHKVSAFSTWTIQQAAYNGDPKYNTTDTNATATTSSRSISNVSTTSTTKTSHLPQSLLQPQQQSYKVGWLRVSRDEQRLPPPDASIGDMVKNIIINGNRNNQQNQIYFAVLKHTTLYLYDSERQLDCKGVIQVNQHKVMTHPPGLHDHELFTRPHLIKLTHKDNKDAHYYINCNKCVDKEDWYFALLRSGYSIAAESTNTSTATITTTATAHSTLSHHEKESSMHFDQDAMNKLLTTIHSDEHHFQTQWFNAMLGRIFCAVYKTDEINAHLYNKLISKLDKINARRPAFLGEITVRSVDPGHAPPFITQPRLLGLSPTGVLTAEAHMQYEGGIRFEIETVLKWKYSEHLRPLTVDLVLAITLKSLKGKFLLKIKEPPTNRFWYGFYELPQMEWLVEPLVWERRVGYSMVVKAIQTKIDELVMENVVLPNLDDITFFPTHGAGGIFGSPTPTASTSSSYSSTTTATTTTPEPSKTTNNNKAPLTTSASLPEFFDKQAEPTKPKMKRWFTSKDTVTTTISDKEDEKEESTIASNNNNHSVTPKSSRPPAKMMTSFSDSAREQKSQRSFIDAILNRKPSQQQRIQCEKRSNSKNNNNDTTLSSIVSSDIPNIPTVAFASSPGASSITSSSASSSTSDPSGVSSDSSQSLPRHQEQHYYTTSSLSPSAFKHTLPIPIITTEFEQYDDSDHDNDTTRARSSSLSNTSTTTSAATAAKEDHQRQLRLRKSASLARMKAKTMASTAVSQINVSPKMHKADELMNQQHQNNSNKNCSDAATVMSSVHQSAVLSSPIEKPAVSIA</sequence>
<dbReference type="PANTHER" id="PTHR13466">
    <property type="entry name" value="TEX2 PROTEIN-RELATED"/>
    <property type="match status" value="1"/>
</dbReference>
<organism evidence="11 12">
    <name type="scientific">Phascolomyces articulosus</name>
    <dbReference type="NCBI Taxonomy" id="60185"/>
    <lineage>
        <taxon>Eukaryota</taxon>
        <taxon>Fungi</taxon>
        <taxon>Fungi incertae sedis</taxon>
        <taxon>Mucoromycota</taxon>
        <taxon>Mucoromycotina</taxon>
        <taxon>Mucoromycetes</taxon>
        <taxon>Mucorales</taxon>
        <taxon>Lichtheimiaceae</taxon>
        <taxon>Phascolomyces</taxon>
    </lineage>
</organism>
<keyword evidence="2" id="KW-0813">Transport</keyword>
<feature type="region of interest" description="Disordered" evidence="9">
    <location>
        <begin position="746"/>
        <end position="783"/>
    </location>
</feature>
<reference evidence="11" key="1">
    <citation type="journal article" date="2022" name="IScience">
        <title>Evolution of zygomycete secretomes and the origins of terrestrial fungal ecologies.</title>
        <authorList>
            <person name="Chang Y."/>
            <person name="Wang Y."/>
            <person name="Mondo S."/>
            <person name="Ahrendt S."/>
            <person name="Andreopoulos W."/>
            <person name="Barry K."/>
            <person name="Beard J."/>
            <person name="Benny G.L."/>
            <person name="Blankenship S."/>
            <person name="Bonito G."/>
            <person name="Cuomo C."/>
            <person name="Desiro A."/>
            <person name="Gervers K.A."/>
            <person name="Hundley H."/>
            <person name="Kuo A."/>
            <person name="LaButti K."/>
            <person name="Lang B.F."/>
            <person name="Lipzen A."/>
            <person name="O'Donnell K."/>
            <person name="Pangilinan J."/>
            <person name="Reynolds N."/>
            <person name="Sandor L."/>
            <person name="Smith M.E."/>
            <person name="Tsang A."/>
            <person name="Grigoriev I.V."/>
            <person name="Stajich J.E."/>
            <person name="Spatafora J.W."/>
        </authorList>
    </citation>
    <scope>NUCLEOTIDE SEQUENCE</scope>
    <source>
        <strain evidence="11">RSA 2281</strain>
    </source>
</reference>
<evidence type="ECO:0000256" key="2">
    <source>
        <dbReference type="ARBA" id="ARBA00022448"/>
    </source>
</evidence>
<evidence type="ECO:0000256" key="7">
    <source>
        <dbReference type="ARBA" id="ARBA00023121"/>
    </source>
</evidence>
<feature type="compositionally biased region" description="Polar residues" evidence="9">
    <location>
        <begin position="656"/>
        <end position="669"/>
    </location>
</feature>
<feature type="compositionally biased region" description="Polar residues" evidence="9">
    <location>
        <begin position="543"/>
        <end position="554"/>
    </location>
</feature>
<feature type="compositionally biased region" description="Low complexity" evidence="9">
    <location>
        <begin position="760"/>
        <end position="777"/>
    </location>
</feature>
<evidence type="ECO:0000256" key="6">
    <source>
        <dbReference type="ARBA" id="ARBA00023055"/>
    </source>
</evidence>
<proteinExistence type="predicted"/>